<evidence type="ECO:0000259" key="2">
    <source>
        <dbReference type="PROSITE" id="PS50968"/>
    </source>
</evidence>
<reference evidence="3 4" key="1">
    <citation type="submission" date="2024-02" db="EMBL/GenBank/DDBJ databases">
        <title>A draft genome for the cacao thread blight pathogen Marasmius crinis-equi.</title>
        <authorList>
            <person name="Cohen S.P."/>
            <person name="Baruah I.K."/>
            <person name="Amoako-Attah I."/>
            <person name="Bukari Y."/>
            <person name="Meinhardt L.W."/>
            <person name="Bailey B.A."/>
        </authorList>
    </citation>
    <scope>NUCLEOTIDE SEQUENCE [LARGE SCALE GENOMIC DNA]</scope>
    <source>
        <strain evidence="3 4">GH-76</strain>
    </source>
</reference>
<gene>
    <name evidence="3" type="ORF">V5O48_005772</name>
</gene>
<dbReference type="PROSITE" id="PS50968">
    <property type="entry name" value="BIOTINYL_LIPOYL"/>
    <property type="match status" value="1"/>
</dbReference>
<feature type="region of interest" description="Disordered" evidence="1">
    <location>
        <begin position="137"/>
        <end position="161"/>
    </location>
</feature>
<dbReference type="Proteomes" id="UP001465976">
    <property type="component" value="Unassembled WGS sequence"/>
</dbReference>
<dbReference type="PANTHER" id="PTHR23151:SF90">
    <property type="entry name" value="DIHYDROLIPOYLLYSINE-RESIDUE ACETYLTRANSFERASE COMPONENT OF PYRUVATE DEHYDROGENASE COMPLEX, MITOCHONDRIAL-RELATED"/>
    <property type="match status" value="1"/>
</dbReference>
<proteinExistence type="predicted"/>
<organism evidence="3 4">
    <name type="scientific">Marasmius crinis-equi</name>
    <dbReference type="NCBI Taxonomy" id="585013"/>
    <lineage>
        <taxon>Eukaryota</taxon>
        <taxon>Fungi</taxon>
        <taxon>Dikarya</taxon>
        <taxon>Basidiomycota</taxon>
        <taxon>Agaricomycotina</taxon>
        <taxon>Agaricomycetes</taxon>
        <taxon>Agaricomycetidae</taxon>
        <taxon>Agaricales</taxon>
        <taxon>Marasmiineae</taxon>
        <taxon>Marasmiaceae</taxon>
        <taxon>Marasmius</taxon>
    </lineage>
</organism>
<comment type="caution">
    <text evidence="3">The sequence shown here is derived from an EMBL/GenBank/DDBJ whole genome shotgun (WGS) entry which is preliminary data.</text>
</comment>
<feature type="region of interest" description="Disordered" evidence="1">
    <location>
        <begin position="211"/>
        <end position="253"/>
    </location>
</feature>
<evidence type="ECO:0000256" key="1">
    <source>
        <dbReference type="SAM" id="MobiDB-lite"/>
    </source>
</evidence>
<dbReference type="CDD" id="cd06849">
    <property type="entry name" value="lipoyl_domain"/>
    <property type="match status" value="1"/>
</dbReference>
<dbReference type="EMBL" id="JBAHYK010000239">
    <property type="protein sequence ID" value="KAL0576205.1"/>
    <property type="molecule type" value="Genomic_DNA"/>
</dbReference>
<dbReference type="InterPro" id="IPR011053">
    <property type="entry name" value="Single_hybrid_motif"/>
</dbReference>
<dbReference type="InterPro" id="IPR045257">
    <property type="entry name" value="E2/Pdx1"/>
</dbReference>
<name>A0ABR3FLS1_9AGAR</name>
<dbReference type="Pfam" id="PF00364">
    <property type="entry name" value="Biotin_lipoyl"/>
    <property type="match status" value="1"/>
</dbReference>
<dbReference type="PANTHER" id="PTHR23151">
    <property type="entry name" value="DIHYDROLIPOAMIDE ACETYL/SUCCINYL-TRANSFERASE-RELATED"/>
    <property type="match status" value="1"/>
</dbReference>
<accession>A0ABR3FLS1</accession>
<protein>
    <recommendedName>
        <fullName evidence="2">Lipoyl-binding domain-containing protein</fullName>
    </recommendedName>
</protein>
<keyword evidence="4" id="KW-1185">Reference proteome</keyword>
<dbReference type="InterPro" id="IPR000089">
    <property type="entry name" value="Biotin_lipoyl"/>
</dbReference>
<feature type="region of interest" description="Disordered" evidence="1">
    <location>
        <begin position="1"/>
        <end position="22"/>
    </location>
</feature>
<feature type="domain" description="Lipoyl-binding" evidence="2">
    <location>
        <begin position="31"/>
        <end position="107"/>
    </location>
</feature>
<feature type="compositionally biased region" description="Low complexity" evidence="1">
    <location>
        <begin position="141"/>
        <end position="161"/>
    </location>
</feature>
<dbReference type="Gene3D" id="2.40.50.100">
    <property type="match status" value="1"/>
</dbReference>
<evidence type="ECO:0000313" key="3">
    <source>
        <dbReference type="EMBL" id="KAL0576205.1"/>
    </source>
</evidence>
<evidence type="ECO:0000313" key="4">
    <source>
        <dbReference type="Proteomes" id="UP001465976"/>
    </source>
</evidence>
<sequence>MATVMGSISRVARSTGSGHVRRRSFHSCRPANAILMPALSPMMTEGTVTRWNKKEGEMFAAGDILLQIEYGLNYLDVRAELPGVLGKILTPEGSTNVPVEHVIALVARDRDEFVREQFVPVPAPSVRRIRAPSPIRVASGPRSVSPSPISTPTYPSSPRPVAGLRFHPHMAHEPSVGGMASARGITMDHRAAGDQRPRIRIPASMCMSPLSGGPGAVQSKRDGLPGATVSSGHSGNEAGGWGQDTRIFNGLMD</sequence>
<dbReference type="SUPFAM" id="SSF51230">
    <property type="entry name" value="Single hybrid motif"/>
    <property type="match status" value="1"/>
</dbReference>